<organism evidence="2 3">
    <name type="scientific">Staurois parvus</name>
    <dbReference type="NCBI Taxonomy" id="386267"/>
    <lineage>
        <taxon>Eukaryota</taxon>
        <taxon>Metazoa</taxon>
        <taxon>Chordata</taxon>
        <taxon>Craniata</taxon>
        <taxon>Vertebrata</taxon>
        <taxon>Euteleostomi</taxon>
        <taxon>Amphibia</taxon>
        <taxon>Batrachia</taxon>
        <taxon>Anura</taxon>
        <taxon>Neobatrachia</taxon>
        <taxon>Ranoidea</taxon>
        <taxon>Ranidae</taxon>
        <taxon>Staurois</taxon>
    </lineage>
</organism>
<feature type="region of interest" description="Disordered" evidence="1">
    <location>
        <begin position="34"/>
        <end position="64"/>
    </location>
</feature>
<evidence type="ECO:0000256" key="1">
    <source>
        <dbReference type="SAM" id="MobiDB-lite"/>
    </source>
</evidence>
<reference evidence="2" key="1">
    <citation type="submission" date="2023-05" db="EMBL/GenBank/DDBJ databases">
        <authorList>
            <person name="Stuckert A."/>
        </authorList>
    </citation>
    <scope>NUCLEOTIDE SEQUENCE</scope>
</reference>
<gene>
    <name evidence="2" type="ORF">SPARVUS_LOCUS3323907</name>
</gene>
<dbReference type="EMBL" id="CATNWA010005081">
    <property type="protein sequence ID" value="CAI9549317.1"/>
    <property type="molecule type" value="Genomic_DNA"/>
</dbReference>
<dbReference type="Proteomes" id="UP001162483">
    <property type="component" value="Unassembled WGS sequence"/>
</dbReference>
<name>A0ABN9BPX1_9NEOB</name>
<feature type="compositionally biased region" description="Basic and acidic residues" evidence="1">
    <location>
        <begin position="54"/>
        <end position="64"/>
    </location>
</feature>
<keyword evidence="3" id="KW-1185">Reference proteome</keyword>
<protein>
    <submittedName>
        <fullName evidence="2">Uncharacterized protein</fullName>
    </submittedName>
</protein>
<comment type="caution">
    <text evidence="2">The sequence shown here is derived from an EMBL/GenBank/DDBJ whole genome shotgun (WGS) entry which is preliminary data.</text>
</comment>
<proteinExistence type="predicted"/>
<evidence type="ECO:0000313" key="2">
    <source>
        <dbReference type="EMBL" id="CAI9549317.1"/>
    </source>
</evidence>
<accession>A0ABN9BPX1</accession>
<sequence>MFFRIPHTDDHTIPHMIQSGKFCTIIPNYKKEDIKEEEEEEEGGYRGSMGPVVEGHKESSTRAS</sequence>
<evidence type="ECO:0000313" key="3">
    <source>
        <dbReference type="Proteomes" id="UP001162483"/>
    </source>
</evidence>